<gene>
    <name evidence="3" type="ORF">SAMN02745126_00806</name>
</gene>
<sequence length="371" mass="41299">MLDTAIESIEAWWKRLPRFWKAQSLGWGAFVLMDLADRQLIDRHLTHDTFLFSLLATLVIAPALVALSMGLRAIYAAQAQKPELTLRLLVIVVLSSVAASAVMVVLLFFIHAASGTAELGKDPLVIPAVRYFLAFAAWSLCYFWAHAETARQDEHRRALAAEAVALRAELEELRLQLDPHFLFNALNGVAAEIPREPVAALAMLRDLTAYLRHSLAGIHQTVVTVAAEVEGLSAYLRVQRARFGRRLQAEVDVDPAATSHRIASFLLQPLVENAVKYGNRDTVRRVRIEIRLAGNALKIEIENSGTLAPSVDRLRHRAPLGLENVRRRLALHYPGRHQFSLRQLHRDGEVKPEDNSVIATLVLEGEPCSGH</sequence>
<reference evidence="4" key="1">
    <citation type="submission" date="2017-02" db="EMBL/GenBank/DDBJ databases">
        <authorList>
            <person name="Varghese N."/>
            <person name="Submissions S."/>
        </authorList>
    </citation>
    <scope>NUCLEOTIDE SEQUENCE [LARGE SCALE GENOMIC DNA]</scope>
    <source>
        <strain evidence="4">ATCC 27094</strain>
    </source>
</reference>
<organism evidence="3 4">
    <name type="scientific">Enhydrobacter aerosaccus</name>
    <dbReference type="NCBI Taxonomy" id="225324"/>
    <lineage>
        <taxon>Bacteria</taxon>
        <taxon>Pseudomonadati</taxon>
        <taxon>Pseudomonadota</taxon>
        <taxon>Alphaproteobacteria</taxon>
        <taxon>Hyphomicrobiales</taxon>
        <taxon>Enhydrobacter</taxon>
    </lineage>
</organism>
<keyword evidence="1" id="KW-1133">Transmembrane helix</keyword>
<accession>A0A1T4K8N9</accession>
<evidence type="ECO:0000313" key="4">
    <source>
        <dbReference type="Proteomes" id="UP000190092"/>
    </source>
</evidence>
<dbReference type="InterPro" id="IPR036890">
    <property type="entry name" value="HATPase_C_sf"/>
</dbReference>
<dbReference type="GO" id="GO:0000155">
    <property type="term" value="F:phosphorelay sensor kinase activity"/>
    <property type="evidence" value="ECO:0007669"/>
    <property type="project" value="InterPro"/>
</dbReference>
<evidence type="ECO:0000256" key="1">
    <source>
        <dbReference type="SAM" id="Phobius"/>
    </source>
</evidence>
<keyword evidence="3" id="KW-0808">Transferase</keyword>
<dbReference type="RefSeq" id="WP_170920774.1">
    <property type="nucleotide sequence ID" value="NZ_FUWJ01000001.1"/>
</dbReference>
<dbReference type="Pfam" id="PF06580">
    <property type="entry name" value="His_kinase"/>
    <property type="match status" value="1"/>
</dbReference>
<name>A0A1T4K8N9_9HYPH</name>
<dbReference type="PANTHER" id="PTHR34220">
    <property type="entry name" value="SENSOR HISTIDINE KINASE YPDA"/>
    <property type="match status" value="1"/>
</dbReference>
<dbReference type="InterPro" id="IPR010559">
    <property type="entry name" value="Sig_transdc_His_kin_internal"/>
</dbReference>
<feature type="domain" description="Signal transduction histidine kinase internal region" evidence="2">
    <location>
        <begin position="168"/>
        <end position="247"/>
    </location>
</feature>
<feature type="transmembrane region" description="Helical" evidence="1">
    <location>
        <begin position="86"/>
        <end position="112"/>
    </location>
</feature>
<keyword evidence="1" id="KW-0472">Membrane</keyword>
<feature type="transmembrane region" description="Helical" evidence="1">
    <location>
        <begin position="124"/>
        <end position="145"/>
    </location>
</feature>
<keyword evidence="1" id="KW-0812">Transmembrane</keyword>
<evidence type="ECO:0000313" key="3">
    <source>
        <dbReference type="EMBL" id="SJZ38794.1"/>
    </source>
</evidence>
<dbReference type="GO" id="GO:0016020">
    <property type="term" value="C:membrane"/>
    <property type="evidence" value="ECO:0007669"/>
    <property type="project" value="InterPro"/>
</dbReference>
<dbReference type="AlphaFoldDB" id="A0A1T4K8N9"/>
<dbReference type="SUPFAM" id="SSF55874">
    <property type="entry name" value="ATPase domain of HSP90 chaperone/DNA topoisomerase II/histidine kinase"/>
    <property type="match status" value="1"/>
</dbReference>
<dbReference type="Proteomes" id="UP000190092">
    <property type="component" value="Unassembled WGS sequence"/>
</dbReference>
<feature type="transmembrane region" description="Helical" evidence="1">
    <location>
        <begin position="50"/>
        <end position="74"/>
    </location>
</feature>
<keyword evidence="3" id="KW-0418">Kinase</keyword>
<dbReference type="PANTHER" id="PTHR34220:SF7">
    <property type="entry name" value="SENSOR HISTIDINE KINASE YPDA"/>
    <property type="match status" value="1"/>
</dbReference>
<proteinExistence type="predicted"/>
<keyword evidence="4" id="KW-1185">Reference proteome</keyword>
<evidence type="ECO:0000259" key="2">
    <source>
        <dbReference type="Pfam" id="PF06580"/>
    </source>
</evidence>
<dbReference type="EMBL" id="FUWJ01000001">
    <property type="protein sequence ID" value="SJZ38794.1"/>
    <property type="molecule type" value="Genomic_DNA"/>
</dbReference>
<dbReference type="STRING" id="225324.SAMN02745126_00806"/>
<protein>
    <submittedName>
        <fullName evidence="3">Histidine kinase</fullName>
    </submittedName>
</protein>
<dbReference type="InterPro" id="IPR050640">
    <property type="entry name" value="Bact_2-comp_sensor_kinase"/>
</dbReference>
<dbReference type="Gene3D" id="3.30.565.10">
    <property type="entry name" value="Histidine kinase-like ATPase, C-terminal domain"/>
    <property type="match status" value="1"/>
</dbReference>